<comment type="subcellular location">
    <subcellularLocation>
        <location evidence="1">Membrane</location>
        <topology evidence="1">Multi-pass membrane protein</topology>
    </subcellularLocation>
</comment>
<evidence type="ECO:0000256" key="4">
    <source>
        <dbReference type="ARBA" id="ARBA00023136"/>
    </source>
</evidence>
<dbReference type="Proteomes" id="UP000276029">
    <property type="component" value="Unassembled WGS sequence"/>
</dbReference>
<dbReference type="EMBL" id="RBWX01000008">
    <property type="protein sequence ID" value="RKS89208.1"/>
    <property type="molecule type" value="Genomic_DNA"/>
</dbReference>
<sequence length="455" mass="47488">MIRATFVIARRDIIATILSRGFLVWLAMPVIGLAFAVFASIVGGPRAPATASQTVAVIDPAGDFAPWMQAVAARERTRNAYERLRTSNKDTGAFARPAALLTDAELDALAKREDIGAIAALGAQSFTAVSAEADPKAQAHRLLLARNSRFGAALVVMPDALLLFTGDKAPAAERIRTLAGLAWTKRALAAEGLAARVEAVRAAQPDVSVTVLDEGAAPAGRKGAPILATGAATVLFALISLLAGALLSNMVEEKSNKIIEVLVAAVPVPAIYAGKLIAMLAVSLIGVAVWGLLFGGGFMLAAAQLPAGLLPTPPRGWLELLALGLAYFTCAYLIYGAIYLGVGSLCSTIREVQTLSMPVTILQMVILISTLGALANPGGFWYEIVSWFPLSAAYMMLGRAAAGTELGVHLASIAWQLAFAALVIAFAARLFRYGVLRSGPPPSLRQLAGLKPKAV</sequence>
<evidence type="ECO:0000256" key="3">
    <source>
        <dbReference type="ARBA" id="ARBA00022989"/>
    </source>
</evidence>
<evidence type="ECO:0000256" key="1">
    <source>
        <dbReference type="ARBA" id="ARBA00004141"/>
    </source>
</evidence>
<dbReference type="Pfam" id="PF12698">
    <property type="entry name" value="ABC2_membrane_3"/>
    <property type="match status" value="1"/>
</dbReference>
<keyword evidence="3" id="KW-1133">Transmembrane helix</keyword>
<accession>A0ABX9SZ38</accession>
<dbReference type="InterPro" id="IPR013525">
    <property type="entry name" value="ABC2_TM"/>
</dbReference>
<gene>
    <name evidence="6" type="ORF">DFR51_2423</name>
</gene>
<evidence type="ECO:0000256" key="2">
    <source>
        <dbReference type="ARBA" id="ARBA00022692"/>
    </source>
</evidence>
<dbReference type="RefSeq" id="WP_160119065.1">
    <property type="nucleotide sequence ID" value="NZ_AP018711.1"/>
</dbReference>
<proteinExistence type="predicted"/>
<keyword evidence="2" id="KW-0812">Transmembrane</keyword>
<keyword evidence="7" id="KW-1185">Reference proteome</keyword>
<name>A0ABX9SZ38_SPHMI</name>
<evidence type="ECO:0000313" key="6">
    <source>
        <dbReference type="EMBL" id="RKS89208.1"/>
    </source>
</evidence>
<evidence type="ECO:0000313" key="7">
    <source>
        <dbReference type="Proteomes" id="UP000276029"/>
    </source>
</evidence>
<feature type="domain" description="ABC-2 type transporter transmembrane" evidence="5">
    <location>
        <begin position="226"/>
        <end position="428"/>
    </location>
</feature>
<keyword evidence="4" id="KW-0472">Membrane</keyword>
<protein>
    <submittedName>
        <fullName evidence="6">ABC-2 type transport system permease protein</fullName>
    </submittedName>
</protein>
<organism evidence="6 7">
    <name type="scientific">Sphingosinicella microcystinivorans</name>
    <dbReference type="NCBI Taxonomy" id="335406"/>
    <lineage>
        <taxon>Bacteria</taxon>
        <taxon>Pseudomonadati</taxon>
        <taxon>Pseudomonadota</taxon>
        <taxon>Alphaproteobacteria</taxon>
        <taxon>Sphingomonadales</taxon>
        <taxon>Sphingosinicellaceae</taxon>
        <taxon>Sphingosinicella</taxon>
    </lineage>
</organism>
<comment type="caution">
    <text evidence="6">The sequence shown here is derived from an EMBL/GenBank/DDBJ whole genome shotgun (WGS) entry which is preliminary data.</text>
</comment>
<evidence type="ECO:0000259" key="5">
    <source>
        <dbReference type="Pfam" id="PF12698"/>
    </source>
</evidence>
<reference evidence="6 7" key="1">
    <citation type="submission" date="2018-10" db="EMBL/GenBank/DDBJ databases">
        <title>Genomic Encyclopedia of Type Strains, Phase IV (KMG-IV): sequencing the most valuable type-strain genomes for metagenomic binning, comparative biology and taxonomic classification.</title>
        <authorList>
            <person name="Goeker M."/>
        </authorList>
    </citation>
    <scope>NUCLEOTIDE SEQUENCE [LARGE SCALE GENOMIC DNA]</scope>
    <source>
        <strain evidence="6 7">DSM 19791</strain>
    </source>
</reference>